<sequence length="454" mass="50116">MMDLDLAGIGIGPFNLGLAALLSSHENLSGVFLERKPAFRWHEGLLLPGTTLQVPFMADLVTMADPTHPLSFLNYLAVHDRLYKFYFYEHFMIPRQEYDDYCRWASEQLSSCRFDEEVVDVTHEAASDGFSVESRSAAGGKKRYRSRNLAIGVGTAPFLPQWARIKTTAPLLHSSEFGKRRMELSKRRRVTVIGSGQSAAECILALYSDLTPEMVAAGASIQWITRSAGFFPMEYSKLGLEYFTPDYMRHFHQIAPAKRREIVANQGLLYKGISFSTIGEIFDLLYERSVGGRDPGLSLFSNCAVEKLESAGPSGSFRIGISHNHLDEKATVETDAIVAATGYRHAWPEWLGSLKGSVLQTCEQGDLIVGEDFRARRSDGGKANVFVQNAETFHHGVGAPDLGLGAFRNAVIINQLVGREHYRVGAPASFQNFGLPSGQTARSSISGDFYAHAS</sequence>
<dbReference type="PANTHER" id="PTHR42802">
    <property type="entry name" value="MONOOXYGENASE"/>
    <property type="match status" value="1"/>
</dbReference>
<keyword evidence="6" id="KW-0521">NADP</keyword>
<evidence type="ECO:0000256" key="5">
    <source>
        <dbReference type="ARBA" id="ARBA00022827"/>
    </source>
</evidence>
<reference evidence="8 9" key="1">
    <citation type="submission" date="2023-03" db="EMBL/GenBank/DDBJ databases">
        <authorList>
            <person name="Kaur S."/>
            <person name="Espinosa-Saiz D."/>
            <person name="Velazquez E."/>
            <person name="Menendez E."/>
            <person name="diCenzo G.C."/>
        </authorList>
    </citation>
    <scope>NUCLEOTIDE SEQUENCE [LARGE SCALE GENOMIC DNA]</scope>
    <source>
        <strain evidence="8 9">LMG 27395</strain>
    </source>
</reference>
<evidence type="ECO:0000313" key="9">
    <source>
        <dbReference type="Proteomes" id="UP001235547"/>
    </source>
</evidence>
<dbReference type="InterPro" id="IPR031043">
    <property type="entry name" value="Histamin_N_OH"/>
</dbReference>
<comment type="similarity">
    <text evidence="3">Belongs to the lysine N(6)-hydroxylase/L-ornithine N(5)-oxygenase family.</text>
</comment>
<name>A0ABY8CRU2_9HYPH</name>
<dbReference type="NCBIfam" id="TIGR04439">
    <property type="entry name" value="histamin_N_OH"/>
    <property type="match status" value="1"/>
</dbReference>
<dbReference type="Gene3D" id="3.50.50.60">
    <property type="entry name" value="FAD/NAD(P)-binding domain"/>
    <property type="match status" value="1"/>
</dbReference>
<dbReference type="EMBL" id="CP120370">
    <property type="protein sequence ID" value="WEX81364.1"/>
    <property type="molecule type" value="Genomic_DNA"/>
</dbReference>
<dbReference type="SUPFAM" id="SSF51905">
    <property type="entry name" value="FAD/NAD(P)-binding domain"/>
    <property type="match status" value="2"/>
</dbReference>
<evidence type="ECO:0000256" key="1">
    <source>
        <dbReference type="ARBA" id="ARBA00001974"/>
    </source>
</evidence>
<dbReference type="Proteomes" id="UP001235547">
    <property type="component" value="Chromosome 2"/>
</dbReference>
<dbReference type="Pfam" id="PF13434">
    <property type="entry name" value="Lys_Orn_oxgnase"/>
    <property type="match status" value="1"/>
</dbReference>
<keyword evidence="7" id="KW-0560">Oxidoreductase</keyword>
<evidence type="ECO:0000256" key="2">
    <source>
        <dbReference type="ARBA" id="ARBA00004924"/>
    </source>
</evidence>
<evidence type="ECO:0000313" key="8">
    <source>
        <dbReference type="EMBL" id="WEX81364.1"/>
    </source>
</evidence>
<dbReference type="PANTHER" id="PTHR42802:SF1">
    <property type="entry name" value="L-ORNITHINE N(5)-MONOOXYGENASE"/>
    <property type="match status" value="1"/>
</dbReference>
<dbReference type="RefSeq" id="WP_280732110.1">
    <property type="nucleotide sequence ID" value="NZ_CP120367.1"/>
</dbReference>
<accession>A0ABY8CRU2</accession>
<evidence type="ECO:0000256" key="7">
    <source>
        <dbReference type="ARBA" id="ARBA00023002"/>
    </source>
</evidence>
<keyword evidence="4" id="KW-0285">Flavoprotein</keyword>
<keyword evidence="9" id="KW-1185">Reference proteome</keyword>
<keyword evidence="5" id="KW-0274">FAD</keyword>
<dbReference type="InterPro" id="IPR025700">
    <property type="entry name" value="Lys/Orn_oxygenase"/>
</dbReference>
<evidence type="ECO:0000256" key="6">
    <source>
        <dbReference type="ARBA" id="ARBA00022857"/>
    </source>
</evidence>
<organism evidence="8 9">
    <name type="scientific">Sinorhizobium numidicum</name>
    <dbReference type="NCBI Taxonomy" id="680248"/>
    <lineage>
        <taxon>Bacteria</taxon>
        <taxon>Pseudomonadati</taxon>
        <taxon>Pseudomonadota</taxon>
        <taxon>Alphaproteobacteria</taxon>
        <taxon>Hyphomicrobiales</taxon>
        <taxon>Rhizobiaceae</taxon>
        <taxon>Sinorhizobium/Ensifer group</taxon>
        <taxon>Sinorhizobium</taxon>
    </lineage>
</organism>
<dbReference type="InterPro" id="IPR036188">
    <property type="entry name" value="FAD/NAD-bd_sf"/>
</dbReference>
<evidence type="ECO:0000256" key="3">
    <source>
        <dbReference type="ARBA" id="ARBA00007588"/>
    </source>
</evidence>
<protein>
    <submittedName>
        <fullName evidence="8">Histamine N-monooxygenase</fullName>
    </submittedName>
</protein>
<evidence type="ECO:0000256" key="4">
    <source>
        <dbReference type="ARBA" id="ARBA00022630"/>
    </source>
</evidence>
<gene>
    <name evidence="8" type="primary">basC</name>
    <name evidence="8" type="ORF">PYH38_000771</name>
</gene>
<comment type="pathway">
    <text evidence="2">Siderophore biosynthesis.</text>
</comment>
<proteinExistence type="inferred from homology"/>
<comment type="cofactor">
    <cofactor evidence="1">
        <name>FAD</name>
        <dbReference type="ChEBI" id="CHEBI:57692"/>
    </cofactor>
</comment>